<dbReference type="NCBIfam" id="NF033650">
    <property type="entry name" value="ANR_neg_reg"/>
    <property type="match status" value="1"/>
</dbReference>
<reference evidence="1 2" key="1">
    <citation type="submission" date="2022-02" db="EMBL/GenBank/DDBJ databases">
        <title>The genome sequence of Shewanella sp. 3B26.</title>
        <authorList>
            <person name="Du J."/>
        </authorList>
    </citation>
    <scope>NUCLEOTIDE SEQUENCE [LARGE SCALE GENOMIC DNA]</scope>
    <source>
        <strain evidence="1 2">3B26</strain>
    </source>
</reference>
<accession>A0AAJ1BIW2</accession>
<evidence type="ECO:0000313" key="1">
    <source>
        <dbReference type="EMBL" id="MCH4295598.1"/>
    </source>
</evidence>
<dbReference type="InterPro" id="IPR047666">
    <property type="entry name" value="ANR_neg_reg"/>
</dbReference>
<comment type="caution">
    <text evidence="1">The sequence shown here is derived from an EMBL/GenBank/DDBJ whole genome shotgun (WGS) entry which is preliminary data.</text>
</comment>
<gene>
    <name evidence="1" type="ORF">MJ923_14920</name>
</gene>
<dbReference type="Proteomes" id="UP001297581">
    <property type="component" value="Unassembled WGS sequence"/>
</dbReference>
<dbReference type="RefSeq" id="WP_240591781.1">
    <property type="nucleotide sequence ID" value="NZ_JAKUDL010000005.1"/>
</dbReference>
<evidence type="ECO:0000313" key="2">
    <source>
        <dbReference type="Proteomes" id="UP001297581"/>
    </source>
</evidence>
<name>A0AAJ1BIW2_9GAMM</name>
<protein>
    <submittedName>
        <fullName evidence="1">ANR family transcriptional regulator</fullName>
    </submittedName>
</protein>
<dbReference type="AlphaFoldDB" id="A0AAJ1BIW2"/>
<proteinExistence type="predicted"/>
<dbReference type="EMBL" id="JAKUDL010000005">
    <property type="protein sequence ID" value="MCH4295598.1"/>
    <property type="molecule type" value="Genomic_DNA"/>
</dbReference>
<sequence length="82" mass="9225">MEHINESQFYLESATEAASLERRKLYASAAELWSKAAIEASCRLNQHWAENRAEFCQKAARRQKAAKELSLVARSVAEAEVA</sequence>
<organism evidence="1 2">
    <name type="scientific">Shewanella zhuhaiensis</name>
    <dbReference type="NCBI Taxonomy" id="2919576"/>
    <lineage>
        <taxon>Bacteria</taxon>
        <taxon>Pseudomonadati</taxon>
        <taxon>Pseudomonadota</taxon>
        <taxon>Gammaproteobacteria</taxon>
        <taxon>Alteromonadales</taxon>
        <taxon>Shewanellaceae</taxon>
        <taxon>Shewanella</taxon>
    </lineage>
</organism>
<keyword evidence="2" id="KW-1185">Reference proteome</keyword>